<gene>
    <name evidence="1" type="primary">189</name>
</gene>
<dbReference type="GeneID" id="8684137"/>
<reference evidence="2" key="1">
    <citation type="submission" date="2009-07" db="EMBL/GenBank/DDBJ databases">
        <authorList>
            <person name="Kropinski A.M."/>
            <person name="Villegas A."/>
            <person name="Lingohr E.J."/>
        </authorList>
    </citation>
    <scope>NUCLEOTIDE SEQUENCE [LARGE SCALE GENOMIC DNA]</scope>
</reference>
<dbReference type="EMBL" id="GQ357915">
    <property type="protein sequence ID" value="ACV50211.1"/>
    <property type="molecule type" value="Genomic_DNA"/>
</dbReference>
<dbReference type="KEGG" id="vg:8684137"/>
<evidence type="ECO:0000313" key="2">
    <source>
        <dbReference type="Proteomes" id="UP000008986"/>
    </source>
</evidence>
<organism evidence="1 2">
    <name type="scientific">Delftia phage PhiW-14</name>
    <name type="common">Deftia acidovorans bacteriophage phiW-14</name>
    <dbReference type="NCBI Taxonomy" id="665032"/>
    <lineage>
        <taxon>Viruses</taxon>
        <taxon>Duplodnaviria</taxon>
        <taxon>Heunggongvirae</taxon>
        <taxon>Uroviricota</taxon>
        <taxon>Caudoviricetes</taxon>
        <taxon>Ionavirus</taxon>
        <taxon>Ionavirus W14</taxon>
    </lineage>
</organism>
<dbReference type="Proteomes" id="UP000008986">
    <property type="component" value="Segment"/>
</dbReference>
<name>C9DGG0_BPW14</name>
<protein>
    <submittedName>
        <fullName evidence="1">Uncharacterized protein</fullName>
    </submittedName>
</protein>
<proteinExistence type="predicted"/>
<keyword evidence="2" id="KW-1185">Reference proteome</keyword>
<sequence length="187" mass="21564">MTRFSGAASGRINLPASNLDHWVKVRDELRVICKQLDTHFDYMSYHHEMGEKVVATPLYLDMDGMRYGYGTPIHPAHSFRSLVIMAGWGGWEKLVSEDAKPPYTRADWRELLKSPNGYITCLDHPDFARADNIDVATRVHIGDNCAWSRVDEHWGVINQEYMMRLKYQLLWLAKMITAALREHNVTA</sequence>
<accession>C9DGG0</accession>
<dbReference type="RefSeq" id="YP_003359043.1">
    <property type="nucleotide sequence ID" value="NC_013697.1"/>
</dbReference>
<organismHost>
    <name type="scientific">Delftia acidovorans</name>
    <name type="common">Pseudomonas acidovorans</name>
    <name type="synonym">Comamonas acidovorans</name>
    <dbReference type="NCBI Taxonomy" id="80866"/>
</organismHost>
<evidence type="ECO:0000313" key="1">
    <source>
        <dbReference type="EMBL" id="ACV50211.1"/>
    </source>
</evidence>